<keyword evidence="1" id="KW-0812">Transmembrane</keyword>
<protein>
    <submittedName>
        <fullName evidence="3">Uncharacterized protein</fullName>
    </submittedName>
</protein>
<keyword evidence="4" id="KW-1185">Reference proteome</keyword>
<dbReference type="AlphaFoldDB" id="A0ABD2IUX6"/>
<proteinExistence type="predicted"/>
<evidence type="ECO:0000313" key="3">
    <source>
        <dbReference type="EMBL" id="KAL3083413.1"/>
    </source>
</evidence>
<keyword evidence="2" id="KW-0732">Signal</keyword>
<comment type="caution">
    <text evidence="3">The sequence shown here is derived from an EMBL/GenBank/DDBJ whole genome shotgun (WGS) entry which is preliminary data.</text>
</comment>
<keyword evidence="1" id="KW-1133">Transmembrane helix</keyword>
<name>A0ABD2IUX6_HETSC</name>
<gene>
    <name evidence="3" type="ORF">niasHS_011215</name>
</gene>
<organism evidence="3 4">
    <name type="scientific">Heterodera schachtii</name>
    <name type="common">Sugarbeet cyst nematode worm</name>
    <name type="synonym">Tylenchus schachtii</name>
    <dbReference type="NCBI Taxonomy" id="97005"/>
    <lineage>
        <taxon>Eukaryota</taxon>
        <taxon>Metazoa</taxon>
        <taxon>Ecdysozoa</taxon>
        <taxon>Nematoda</taxon>
        <taxon>Chromadorea</taxon>
        <taxon>Rhabditida</taxon>
        <taxon>Tylenchina</taxon>
        <taxon>Tylenchomorpha</taxon>
        <taxon>Tylenchoidea</taxon>
        <taxon>Heteroderidae</taxon>
        <taxon>Heteroderinae</taxon>
        <taxon>Heterodera</taxon>
    </lineage>
</organism>
<feature type="transmembrane region" description="Helical" evidence="1">
    <location>
        <begin position="190"/>
        <end position="216"/>
    </location>
</feature>
<dbReference type="EMBL" id="JBICCN010000254">
    <property type="protein sequence ID" value="KAL3083413.1"/>
    <property type="molecule type" value="Genomic_DNA"/>
</dbReference>
<dbReference type="PROSITE" id="PS51257">
    <property type="entry name" value="PROKAR_LIPOPROTEIN"/>
    <property type="match status" value="1"/>
</dbReference>
<evidence type="ECO:0000256" key="1">
    <source>
        <dbReference type="SAM" id="Phobius"/>
    </source>
</evidence>
<reference evidence="3 4" key="1">
    <citation type="submission" date="2024-10" db="EMBL/GenBank/DDBJ databases">
        <authorList>
            <person name="Kim D."/>
        </authorList>
    </citation>
    <scope>NUCLEOTIDE SEQUENCE [LARGE SCALE GENOMIC DNA]</scope>
    <source>
        <strain evidence="3">Taebaek</strain>
    </source>
</reference>
<feature type="chain" id="PRO_5044851594" evidence="2">
    <location>
        <begin position="22"/>
        <end position="317"/>
    </location>
</feature>
<keyword evidence="1" id="KW-0472">Membrane</keyword>
<evidence type="ECO:0000256" key="2">
    <source>
        <dbReference type="SAM" id="SignalP"/>
    </source>
</evidence>
<accession>A0ABD2IUX6</accession>
<evidence type="ECO:0000313" key="4">
    <source>
        <dbReference type="Proteomes" id="UP001620645"/>
    </source>
</evidence>
<feature type="signal peptide" evidence="2">
    <location>
        <begin position="1"/>
        <end position="21"/>
    </location>
</feature>
<dbReference type="Proteomes" id="UP001620645">
    <property type="component" value="Unassembled WGS sequence"/>
</dbReference>
<sequence>MLSRPLLFIAALLFLFGCCRADGNVVHLSSLNCATKDGGIDGFKAVDDGLILDSSSVTADTSDLPLIGFQKNGKEDLIFKLFVRDGGCVSKANFFANGQPCTLGVSEDVTESDKCPGEGGTSSCTSHEVTCTGIGMAKVAEESNGRAFKVNLANLTKLTNPCAQWKAHFGGVHQVLKGSSSGEKCASAGFPVWIIVLIVVFALVVIGGAVTAVVVIRQRQAAAAAQPTLETPAPPLGFGTSKAALSGVSVAKSAVTAKGGASVAATAKTTKEMQQSRTAMGVTAANVGMSKLGTTTRAGKSKFVGGATTTGKTTAKL</sequence>